<gene>
    <name evidence="1" type="ORF">V1478_001828</name>
</gene>
<dbReference type="EMBL" id="JAUDFV010000027">
    <property type="protein sequence ID" value="KAL2737742.1"/>
    <property type="molecule type" value="Genomic_DNA"/>
</dbReference>
<evidence type="ECO:0000313" key="1">
    <source>
        <dbReference type="EMBL" id="KAL2737742.1"/>
    </source>
</evidence>
<accession>A0ABD2BY87</accession>
<dbReference type="Proteomes" id="UP001607302">
    <property type="component" value="Unassembled WGS sequence"/>
</dbReference>
<reference evidence="1 2" key="1">
    <citation type="journal article" date="2024" name="Ann. Entomol. Soc. Am.">
        <title>Genomic analyses of the southern and eastern yellowjacket wasps (Hymenoptera: Vespidae) reveal evolutionary signatures of social life.</title>
        <authorList>
            <person name="Catto M.A."/>
            <person name="Caine P.B."/>
            <person name="Orr S.E."/>
            <person name="Hunt B.G."/>
            <person name="Goodisman M.A.D."/>
        </authorList>
    </citation>
    <scope>NUCLEOTIDE SEQUENCE [LARGE SCALE GENOMIC DNA]</scope>
    <source>
        <strain evidence="1">233</strain>
        <tissue evidence="1">Head and thorax</tissue>
    </source>
</reference>
<proteinExistence type="predicted"/>
<evidence type="ECO:0000313" key="2">
    <source>
        <dbReference type="Proteomes" id="UP001607302"/>
    </source>
</evidence>
<organism evidence="1 2">
    <name type="scientific">Vespula squamosa</name>
    <name type="common">Southern yellow jacket</name>
    <name type="synonym">Wasp</name>
    <dbReference type="NCBI Taxonomy" id="30214"/>
    <lineage>
        <taxon>Eukaryota</taxon>
        <taxon>Metazoa</taxon>
        <taxon>Ecdysozoa</taxon>
        <taxon>Arthropoda</taxon>
        <taxon>Hexapoda</taxon>
        <taxon>Insecta</taxon>
        <taxon>Pterygota</taxon>
        <taxon>Neoptera</taxon>
        <taxon>Endopterygota</taxon>
        <taxon>Hymenoptera</taxon>
        <taxon>Apocrita</taxon>
        <taxon>Aculeata</taxon>
        <taxon>Vespoidea</taxon>
        <taxon>Vespidae</taxon>
        <taxon>Vespinae</taxon>
        <taxon>Vespula</taxon>
    </lineage>
</organism>
<sequence length="48" mass="5411">MPQICFISFEISEIMINSNIQILYEVIFANLCQLGVAISNRNCLTAMT</sequence>
<comment type="caution">
    <text evidence="1">The sequence shown here is derived from an EMBL/GenBank/DDBJ whole genome shotgun (WGS) entry which is preliminary data.</text>
</comment>
<keyword evidence="2" id="KW-1185">Reference proteome</keyword>
<protein>
    <submittedName>
        <fullName evidence="1">Uncharacterized protein</fullName>
    </submittedName>
</protein>
<name>A0ABD2BY87_VESSQ</name>
<dbReference type="AlphaFoldDB" id="A0ABD2BY87"/>